<dbReference type="InterPro" id="IPR023576">
    <property type="entry name" value="UbiE/COQ5_MeTrFase_CS"/>
</dbReference>
<dbReference type="HAMAP" id="MF_01813">
    <property type="entry name" value="MenG_UbiE_methyltr"/>
    <property type="match status" value="1"/>
</dbReference>
<dbReference type="PANTHER" id="PTHR43591">
    <property type="entry name" value="METHYLTRANSFERASE"/>
    <property type="match status" value="1"/>
</dbReference>
<keyword evidence="9" id="KW-1185">Reference proteome</keyword>
<feature type="binding site" evidence="6">
    <location>
        <position position="105"/>
    </location>
    <ligand>
        <name>S-adenosyl-L-methionine</name>
        <dbReference type="ChEBI" id="CHEBI:59789"/>
    </ligand>
</feature>
<protein>
    <recommendedName>
        <fullName evidence="6">Ubiquinone/menaquinone biosynthesis C-methyltransferase UbiE</fullName>
        <ecNumber evidence="6">2.1.1.163</ecNumber>
        <ecNumber evidence="6">2.1.1.201</ecNumber>
    </recommendedName>
    <alternativeName>
        <fullName evidence="6">2-methoxy-6-polyprenyl-1,4-benzoquinol methylase</fullName>
    </alternativeName>
    <alternativeName>
        <fullName evidence="6">Demethylmenaquinone methyltransferase</fullName>
    </alternativeName>
</protein>
<accession>A0A080MLL3</accession>
<evidence type="ECO:0000256" key="5">
    <source>
        <dbReference type="ARBA" id="ARBA00022691"/>
    </source>
</evidence>
<evidence type="ECO:0000256" key="3">
    <source>
        <dbReference type="ARBA" id="ARBA00022679"/>
    </source>
</evidence>
<dbReference type="EC" id="2.1.1.163" evidence="6"/>
<dbReference type="GO" id="GO:0043770">
    <property type="term" value="F:demethylmenaquinone methyltransferase activity"/>
    <property type="evidence" value="ECO:0007669"/>
    <property type="project" value="UniProtKB-UniRule"/>
</dbReference>
<dbReference type="GO" id="GO:0032259">
    <property type="term" value="P:methylation"/>
    <property type="evidence" value="ECO:0007669"/>
    <property type="project" value="UniProtKB-KW"/>
</dbReference>
<dbReference type="UniPathway" id="UPA00079">
    <property type="reaction ID" value="UER00169"/>
</dbReference>
<dbReference type="CDD" id="cd02440">
    <property type="entry name" value="AdoMet_MTases"/>
    <property type="match status" value="1"/>
</dbReference>
<dbReference type="InterPro" id="IPR029063">
    <property type="entry name" value="SAM-dependent_MTases_sf"/>
</dbReference>
<dbReference type="STRING" id="1453999.AW06_000172"/>
<comment type="catalytic activity">
    <reaction evidence="6">
        <text>a 2-demethylmenaquinol + S-adenosyl-L-methionine = a menaquinol + S-adenosyl-L-homocysteine + H(+)</text>
        <dbReference type="Rhea" id="RHEA:42640"/>
        <dbReference type="Rhea" id="RHEA-COMP:9539"/>
        <dbReference type="Rhea" id="RHEA-COMP:9563"/>
        <dbReference type="ChEBI" id="CHEBI:15378"/>
        <dbReference type="ChEBI" id="CHEBI:18151"/>
        <dbReference type="ChEBI" id="CHEBI:55437"/>
        <dbReference type="ChEBI" id="CHEBI:57856"/>
        <dbReference type="ChEBI" id="CHEBI:59789"/>
        <dbReference type="EC" id="2.1.1.163"/>
    </reaction>
</comment>
<dbReference type="Gene3D" id="3.40.50.150">
    <property type="entry name" value="Vaccinia Virus protein VP39"/>
    <property type="match status" value="1"/>
</dbReference>
<dbReference type="PROSITE" id="PS01184">
    <property type="entry name" value="UBIE_2"/>
    <property type="match status" value="1"/>
</dbReference>
<comment type="function">
    <text evidence="6">Methyltransferase required for the conversion of demethylmenaquinol (DMKH2) to menaquinol (MKH2) and the conversion of 2-polyprenyl-6-methoxy-1,4-benzoquinol (DDMQH2) to 2-polyprenyl-3-methyl-6-methoxy-1,4-benzoquinol (DMQH2).</text>
</comment>
<reference evidence="8" key="1">
    <citation type="submission" date="2014-02" db="EMBL/GenBank/DDBJ databases">
        <title>Expanding our view of genomic diversity in Candidatus Accumulibacter clades.</title>
        <authorList>
            <person name="Skennerton C.T."/>
            <person name="Barr J.J."/>
            <person name="Slater F.R."/>
            <person name="Bond P.L."/>
            <person name="Tyson G.W."/>
        </authorList>
    </citation>
    <scope>NUCLEOTIDE SEQUENCE [LARGE SCALE GENOMIC DNA]</scope>
</reference>
<dbReference type="Proteomes" id="UP000021315">
    <property type="component" value="Unassembled WGS sequence"/>
</dbReference>
<evidence type="ECO:0000256" key="6">
    <source>
        <dbReference type="HAMAP-Rule" id="MF_01813"/>
    </source>
</evidence>
<evidence type="ECO:0000256" key="1">
    <source>
        <dbReference type="ARBA" id="ARBA00022428"/>
    </source>
</evidence>
<feature type="binding site" evidence="6">
    <location>
        <position position="126"/>
    </location>
    <ligand>
        <name>S-adenosyl-L-methionine</name>
        <dbReference type="ChEBI" id="CHEBI:59789"/>
    </ligand>
</feature>
<evidence type="ECO:0000313" key="8">
    <source>
        <dbReference type="EMBL" id="KFB78559.1"/>
    </source>
</evidence>
<evidence type="ECO:0000256" key="2">
    <source>
        <dbReference type="ARBA" id="ARBA00022603"/>
    </source>
</evidence>
<keyword evidence="3 6" id="KW-0808">Transferase</keyword>
<dbReference type="EMBL" id="JDST02000003">
    <property type="protein sequence ID" value="KFB78559.1"/>
    <property type="molecule type" value="Genomic_DNA"/>
</dbReference>
<dbReference type="PROSITE" id="PS01183">
    <property type="entry name" value="UBIE_1"/>
    <property type="match status" value="1"/>
</dbReference>
<comment type="caution">
    <text evidence="8">The sequence shown here is derived from an EMBL/GenBank/DDBJ whole genome shotgun (WGS) entry which is preliminary data.</text>
</comment>
<comment type="caution">
    <text evidence="6">Lacks conserved residue(s) required for the propagation of feature annotation.</text>
</comment>
<dbReference type="GO" id="GO:0009234">
    <property type="term" value="P:menaquinone biosynthetic process"/>
    <property type="evidence" value="ECO:0007669"/>
    <property type="project" value="UniProtKB-UniRule"/>
</dbReference>
<comment type="pathway">
    <text evidence="6">Quinol/quinone metabolism; menaquinone biosynthesis; menaquinol from 1,4-dihydroxy-2-naphthoate: step 2/2.</text>
</comment>
<dbReference type="GO" id="GO:0009060">
    <property type="term" value="P:aerobic respiration"/>
    <property type="evidence" value="ECO:0007669"/>
    <property type="project" value="UniProtKB-UniRule"/>
</dbReference>
<sequence length="279" mass="31789">MTPLRPQQSLPRPPTLAASIDPSRLLPSPVMRMNNERNTTHFGYQEVAEEEKARHVAEVFDSVAQRYDLMNDLMSGGLHRFWKAFTIAKSGVREGWRVLDVAGGTGDLALAFARKLGNRGQVWLTDINHAMLARGRDRLYNQGFIIPVAQCDAERLPFPDDYFDCVTVAFGLRNMTHKHLALAEMRRVLRPGGRLLVLEFSRVWKPLAAAYDFYSFQVIPRLGQMITHDEASYRYLAESIRMHPDQVALKLLMEQAGLEQVEYYNLALGVVALHRAFKF</sequence>
<gene>
    <name evidence="8" type="primary">ubiE_1</name>
    <name evidence="6" type="synonym">ubiE</name>
    <name evidence="8" type="ORF">AW06_000172</name>
</gene>
<dbReference type="NCBIfam" id="TIGR01934">
    <property type="entry name" value="MenG_MenH_UbiE"/>
    <property type="match status" value="1"/>
</dbReference>
<comment type="catalytic activity">
    <reaction evidence="6">
        <text>a 2-methoxy-6-(all-trans-polyprenyl)benzene-1,4-diol + S-adenosyl-L-methionine = a 5-methoxy-2-methyl-3-(all-trans-polyprenyl)benzene-1,4-diol + S-adenosyl-L-homocysteine + H(+)</text>
        <dbReference type="Rhea" id="RHEA:28286"/>
        <dbReference type="Rhea" id="RHEA-COMP:10858"/>
        <dbReference type="Rhea" id="RHEA-COMP:10859"/>
        <dbReference type="ChEBI" id="CHEBI:15378"/>
        <dbReference type="ChEBI" id="CHEBI:57856"/>
        <dbReference type="ChEBI" id="CHEBI:59789"/>
        <dbReference type="ChEBI" id="CHEBI:84166"/>
        <dbReference type="ChEBI" id="CHEBI:84167"/>
        <dbReference type="EC" id="2.1.1.201"/>
    </reaction>
</comment>
<name>A0A080MLL3_9PROT</name>
<evidence type="ECO:0000256" key="7">
    <source>
        <dbReference type="SAM" id="MobiDB-lite"/>
    </source>
</evidence>
<keyword evidence="4 6" id="KW-0831">Ubiquinone biosynthesis</keyword>
<dbReference type="PANTHER" id="PTHR43591:SF24">
    <property type="entry name" value="2-METHOXY-6-POLYPRENYL-1,4-BENZOQUINOL METHYLASE, MITOCHONDRIAL"/>
    <property type="match status" value="1"/>
</dbReference>
<feature type="region of interest" description="Disordered" evidence="7">
    <location>
        <begin position="1"/>
        <end position="21"/>
    </location>
</feature>
<dbReference type="EC" id="2.1.1.201" evidence="6"/>
<dbReference type="PROSITE" id="PS51608">
    <property type="entry name" value="SAM_MT_UBIE"/>
    <property type="match status" value="1"/>
</dbReference>
<comment type="similarity">
    <text evidence="6">Belongs to the class I-like SAM-binding methyltransferase superfamily. MenG/UbiE family.</text>
</comment>
<dbReference type="Pfam" id="PF01209">
    <property type="entry name" value="Ubie_methyltran"/>
    <property type="match status" value="1"/>
</dbReference>
<feature type="compositionally biased region" description="Low complexity" evidence="7">
    <location>
        <begin position="1"/>
        <end position="10"/>
    </location>
</feature>
<evidence type="ECO:0000256" key="4">
    <source>
        <dbReference type="ARBA" id="ARBA00022688"/>
    </source>
</evidence>
<proteinExistence type="inferred from homology"/>
<dbReference type="AlphaFoldDB" id="A0A080MLL3"/>
<dbReference type="SUPFAM" id="SSF53335">
    <property type="entry name" value="S-adenosyl-L-methionine-dependent methyltransferases"/>
    <property type="match status" value="1"/>
</dbReference>
<keyword evidence="2 6" id="KW-0489">Methyltransferase</keyword>
<keyword evidence="8" id="KW-0830">Ubiquinone</keyword>
<dbReference type="NCBIfam" id="NF001240">
    <property type="entry name" value="PRK00216.1-1"/>
    <property type="match status" value="1"/>
</dbReference>
<dbReference type="GO" id="GO:0008425">
    <property type="term" value="F:2-methoxy-6-polyprenyl-1,4-benzoquinol methyltransferase activity"/>
    <property type="evidence" value="ECO:0007669"/>
    <property type="project" value="UniProtKB-UniRule"/>
</dbReference>
<comment type="pathway">
    <text evidence="6">Cofactor biosynthesis; ubiquinone biosynthesis.</text>
</comment>
<feature type="binding site" evidence="6">
    <location>
        <begin position="152"/>
        <end position="153"/>
    </location>
    <ligand>
        <name>S-adenosyl-L-methionine</name>
        <dbReference type="ChEBI" id="CHEBI:59789"/>
    </ligand>
</feature>
<keyword evidence="5 6" id="KW-0949">S-adenosyl-L-methionine</keyword>
<dbReference type="UniPathway" id="UPA00232"/>
<organism evidence="8 9">
    <name type="scientific">Candidatus Accumulibacter cognatus</name>
    <dbReference type="NCBI Taxonomy" id="2954383"/>
    <lineage>
        <taxon>Bacteria</taxon>
        <taxon>Pseudomonadati</taxon>
        <taxon>Pseudomonadota</taxon>
        <taxon>Betaproteobacteria</taxon>
        <taxon>Candidatus Accumulibacter</taxon>
    </lineage>
</organism>
<evidence type="ECO:0000313" key="9">
    <source>
        <dbReference type="Proteomes" id="UP000021315"/>
    </source>
</evidence>
<keyword evidence="1 6" id="KW-0474">Menaquinone biosynthesis</keyword>
<dbReference type="InterPro" id="IPR004033">
    <property type="entry name" value="UbiE/COQ5_MeTrFase"/>
</dbReference>